<dbReference type="InterPro" id="IPR032466">
    <property type="entry name" value="Metal_Hydrolase"/>
</dbReference>
<dbReference type="GO" id="GO:0090614">
    <property type="term" value="F:5'-methylthioadenosine deaminase activity"/>
    <property type="evidence" value="ECO:0007669"/>
    <property type="project" value="UniProtKB-EC"/>
</dbReference>
<dbReference type="PANTHER" id="PTHR43794:SF11">
    <property type="entry name" value="AMIDOHYDROLASE-RELATED DOMAIN-CONTAINING PROTEIN"/>
    <property type="match status" value="1"/>
</dbReference>
<dbReference type="AlphaFoldDB" id="A0A087E408"/>
<evidence type="ECO:0000313" key="3">
    <source>
        <dbReference type="EMBL" id="KFJ02509.1"/>
    </source>
</evidence>
<dbReference type="EC" id="3.5.4.28" evidence="3"/>
<dbReference type="RefSeq" id="WP_024464200.1">
    <property type="nucleotide sequence ID" value="NZ_CP062939.1"/>
</dbReference>
<evidence type="ECO:0000313" key="4">
    <source>
        <dbReference type="Proteomes" id="UP000029055"/>
    </source>
</evidence>
<evidence type="ECO:0000259" key="2">
    <source>
        <dbReference type="Pfam" id="PF01979"/>
    </source>
</evidence>
<dbReference type="InterPro" id="IPR050287">
    <property type="entry name" value="MTA/SAH_deaminase"/>
</dbReference>
<dbReference type="STRING" id="77635.BISU_1709"/>
<dbReference type="InterPro" id="IPR006680">
    <property type="entry name" value="Amidohydro-rel"/>
</dbReference>
<name>A0A087E408_9BIFI</name>
<sequence>MHDASRTLGNEYWLVNVAAVIEHDGKFEVRHHTSIHVVGNAIAWIGDSERSSLTSDAKVRVIDAHDAYALPGFINTHVHSALLSNHGRGDDYAGAPIYQHRVAQGIMFSPDELAVLAGFGAVQAALMGSTTIVDNYEHEDASAGYLEHVGIRCYVSERVHDADLAVLAYSGRYEYQHAIREQTLSRQHNLEDRYAANGDDDLMRVMIGPHGPDTCSRELLAECSRLAKARQQLVAIHLSQGAHERDQVSSRDGMDSVELLDSCGLLGPWLLAGHCLSLPRSRIARLAQAKTHVIQMVGANLKSGCRLQSDEFAQAGANVCVATDNMMPDMLDCLRLYVLVNRLDSPHPDNYDASRALASATINPALAIGRSHDLGRLAKGYKADIVLIEPNPVVSVPASGELQHIVYNYRRDDIRDVIVNGEFVVKDHAPVNADLMQLRQEALRIFAVHDHD</sequence>
<dbReference type="InterPro" id="IPR011059">
    <property type="entry name" value="Metal-dep_hydrolase_composite"/>
</dbReference>
<feature type="domain" description="Amidohydrolase-related" evidence="2">
    <location>
        <begin position="68"/>
        <end position="424"/>
    </location>
</feature>
<dbReference type="Proteomes" id="UP000029055">
    <property type="component" value="Unassembled WGS sequence"/>
</dbReference>
<dbReference type="Gene3D" id="2.30.40.10">
    <property type="entry name" value="Urease, subunit C, domain 1"/>
    <property type="match status" value="1"/>
</dbReference>
<organism evidence="3 4">
    <name type="scientific">Bifidobacterium subtile</name>
    <dbReference type="NCBI Taxonomy" id="77635"/>
    <lineage>
        <taxon>Bacteria</taxon>
        <taxon>Bacillati</taxon>
        <taxon>Actinomycetota</taxon>
        <taxon>Actinomycetes</taxon>
        <taxon>Bifidobacteriales</taxon>
        <taxon>Bifidobacteriaceae</taxon>
        <taxon>Bifidobacterium</taxon>
    </lineage>
</organism>
<dbReference type="Pfam" id="PF01979">
    <property type="entry name" value="Amidohydro_1"/>
    <property type="match status" value="1"/>
</dbReference>
<dbReference type="SUPFAM" id="SSF51338">
    <property type="entry name" value="Composite domain of metallo-dependent hydrolases"/>
    <property type="match status" value="1"/>
</dbReference>
<dbReference type="OrthoDB" id="3189065at2"/>
<dbReference type="Gene3D" id="3.20.20.140">
    <property type="entry name" value="Metal-dependent hydrolases"/>
    <property type="match status" value="1"/>
</dbReference>
<dbReference type="EMBL" id="JGZR01000008">
    <property type="protein sequence ID" value="KFJ02509.1"/>
    <property type="molecule type" value="Genomic_DNA"/>
</dbReference>
<keyword evidence="1 3" id="KW-0378">Hydrolase</keyword>
<accession>A0A087E408</accession>
<dbReference type="SUPFAM" id="SSF51556">
    <property type="entry name" value="Metallo-dependent hydrolases"/>
    <property type="match status" value="1"/>
</dbReference>
<gene>
    <name evidence="3" type="ORF">BISU_1709</name>
</gene>
<dbReference type="eggNOG" id="COG0402">
    <property type="taxonomic scope" value="Bacteria"/>
</dbReference>
<dbReference type="PANTHER" id="PTHR43794">
    <property type="entry name" value="AMINOHYDROLASE SSNA-RELATED"/>
    <property type="match status" value="1"/>
</dbReference>
<evidence type="ECO:0000256" key="1">
    <source>
        <dbReference type="ARBA" id="ARBA00022801"/>
    </source>
</evidence>
<reference evidence="3 4" key="1">
    <citation type="submission" date="2014-03" db="EMBL/GenBank/DDBJ databases">
        <title>Genomics of Bifidobacteria.</title>
        <authorList>
            <person name="Ventura M."/>
            <person name="Milani C."/>
            <person name="Lugli G.A."/>
        </authorList>
    </citation>
    <scope>NUCLEOTIDE SEQUENCE [LARGE SCALE GENOMIC DNA]</scope>
    <source>
        <strain evidence="3 4">LMG 11597</strain>
    </source>
</reference>
<protein>
    <submittedName>
        <fullName evidence="3">Putative hydrolase</fullName>
        <ecNumber evidence="3">3.5.4.28</ecNumber>
        <ecNumber evidence="3">3.5.4.31</ecNumber>
    </submittedName>
</protein>
<comment type="caution">
    <text evidence="3">The sequence shown here is derived from an EMBL/GenBank/DDBJ whole genome shotgun (WGS) entry which is preliminary data.</text>
</comment>
<dbReference type="EC" id="3.5.4.31" evidence="3"/>
<proteinExistence type="predicted"/>
<dbReference type="GO" id="GO:0050270">
    <property type="term" value="F:S-adenosylhomocysteine deaminase activity"/>
    <property type="evidence" value="ECO:0007669"/>
    <property type="project" value="UniProtKB-EC"/>
</dbReference>
<keyword evidence="4" id="KW-1185">Reference proteome</keyword>